<reference evidence="2 3" key="1">
    <citation type="submission" date="2020-08" db="EMBL/GenBank/DDBJ databases">
        <title>Sphingobacterium sp. DN04309 isolated from aquaculture water.</title>
        <authorList>
            <person name="Zhang M."/>
        </authorList>
    </citation>
    <scope>NUCLEOTIDE SEQUENCE [LARGE SCALE GENOMIC DNA]</scope>
    <source>
        <strain evidence="2 3">DN04309</strain>
    </source>
</reference>
<proteinExistence type="predicted"/>
<feature type="domain" description="FRG" evidence="1">
    <location>
        <begin position="27"/>
        <end position="132"/>
    </location>
</feature>
<dbReference type="EMBL" id="JACOIJ010000024">
    <property type="protein sequence ID" value="MBD1430312.1"/>
    <property type="molecule type" value="Genomic_DNA"/>
</dbReference>
<gene>
    <name evidence="2" type="ORF">H8B04_12170</name>
</gene>
<evidence type="ECO:0000259" key="1">
    <source>
        <dbReference type="SMART" id="SM00901"/>
    </source>
</evidence>
<sequence>MEEKKNIQSISDFITAVKGFQKLTYPYQYSLWFRAESTKYEKTHLIPSIFREYVIPPVSCHDFGVKEDNLISTFKNEAYPFLVKHQLTNHVNGIYFLMQHYGIETRLLDWTDNALISLFFAVENENLEHDIFIWVLDAYKLNFFTQKLYEGSNHKYGFLYNSFDKDIIVESYLH</sequence>
<dbReference type="Proteomes" id="UP000651271">
    <property type="component" value="Unassembled WGS sequence"/>
</dbReference>
<accession>A0ABR7YG76</accession>
<organism evidence="2 3">
    <name type="scientific">Sphingobacterium litopenaei</name>
    <dbReference type="NCBI Taxonomy" id="2763500"/>
    <lineage>
        <taxon>Bacteria</taxon>
        <taxon>Pseudomonadati</taxon>
        <taxon>Bacteroidota</taxon>
        <taxon>Sphingobacteriia</taxon>
        <taxon>Sphingobacteriales</taxon>
        <taxon>Sphingobacteriaceae</taxon>
        <taxon>Sphingobacterium</taxon>
    </lineage>
</organism>
<keyword evidence="3" id="KW-1185">Reference proteome</keyword>
<dbReference type="InterPro" id="IPR014966">
    <property type="entry name" value="FRG-dom"/>
</dbReference>
<comment type="caution">
    <text evidence="2">The sequence shown here is derived from an EMBL/GenBank/DDBJ whole genome shotgun (WGS) entry which is preliminary data.</text>
</comment>
<protein>
    <submittedName>
        <fullName evidence="2">FRG domain-containing protein</fullName>
    </submittedName>
</protein>
<dbReference type="SMART" id="SM00901">
    <property type="entry name" value="FRG"/>
    <property type="match status" value="1"/>
</dbReference>
<name>A0ABR7YG76_9SPHI</name>
<evidence type="ECO:0000313" key="2">
    <source>
        <dbReference type="EMBL" id="MBD1430312.1"/>
    </source>
</evidence>
<evidence type="ECO:0000313" key="3">
    <source>
        <dbReference type="Proteomes" id="UP000651271"/>
    </source>
</evidence>
<dbReference type="Pfam" id="PF08867">
    <property type="entry name" value="FRG"/>
    <property type="match status" value="1"/>
</dbReference>
<dbReference type="RefSeq" id="WP_190302531.1">
    <property type="nucleotide sequence ID" value="NZ_JACOIJ010000024.1"/>
</dbReference>